<evidence type="ECO:0000256" key="11">
    <source>
        <dbReference type="SAM" id="SignalP"/>
    </source>
</evidence>
<dbReference type="GO" id="GO:0015369">
    <property type="term" value="F:calcium:proton antiporter activity"/>
    <property type="evidence" value="ECO:0007669"/>
    <property type="project" value="UniProtKB-ARBA"/>
</dbReference>
<dbReference type="GO" id="GO:0005774">
    <property type="term" value="C:vacuolar membrane"/>
    <property type="evidence" value="ECO:0007669"/>
    <property type="project" value="UniProtKB-ARBA"/>
</dbReference>
<keyword evidence="7" id="KW-0406">Ion transport</keyword>
<dbReference type="OrthoDB" id="26525at2759"/>
<evidence type="ECO:0000256" key="8">
    <source>
        <dbReference type="ARBA" id="ARBA00023136"/>
    </source>
</evidence>
<feature type="compositionally biased region" description="Basic and acidic residues" evidence="9">
    <location>
        <begin position="54"/>
        <end position="63"/>
    </location>
</feature>
<evidence type="ECO:0000313" key="13">
    <source>
        <dbReference type="EMBL" id="GBG69205.1"/>
    </source>
</evidence>
<dbReference type="Pfam" id="PF01699">
    <property type="entry name" value="Na_Ca_ex"/>
    <property type="match status" value="1"/>
</dbReference>
<evidence type="ECO:0000256" key="6">
    <source>
        <dbReference type="ARBA" id="ARBA00022989"/>
    </source>
</evidence>
<keyword evidence="11" id="KW-0732">Signal</keyword>
<dbReference type="InterPro" id="IPR004713">
    <property type="entry name" value="CaH_exchang"/>
</dbReference>
<dbReference type="InterPro" id="IPR011992">
    <property type="entry name" value="EF-hand-dom_pair"/>
</dbReference>
<evidence type="ECO:0000256" key="3">
    <source>
        <dbReference type="ARBA" id="ARBA00022449"/>
    </source>
</evidence>
<feature type="compositionally biased region" description="Acidic residues" evidence="9">
    <location>
        <begin position="150"/>
        <end position="161"/>
    </location>
</feature>
<evidence type="ECO:0000256" key="4">
    <source>
        <dbReference type="ARBA" id="ARBA00022692"/>
    </source>
</evidence>
<sequence>MARSWWIAILVALVMTTKSAVALGMYDTVTLTKPRERGGGGGGGGGGQRTLVRRGREGDRQVQEEDDDDQAASLGRSTVDFGERVDWVATGSNDRRLDNHGQSRGRIVVDSSSRAKAANYLRKVGVIAPVEGVNDQGLWGNDDQLREEKEREEEEEEEEEEVRIQNFEVYDSEESEDGGKESETLLLLGRNRGGEDVTCPEPYGFLPCSKNVGGNLFLMGAYGAIVLYAARFISKGSDLLLRVLSPGLIGGLILPVLGAFPDSLLILASGVGGDRETAQKQVSVGVGVLAGSIVVLMTIGWAGFVIAGRCDLTGPRGEAQEKKLAVPWSLTRTGVTVDDDTRVGAGIMILTCLPYVVLQLPLMAGKREEKERAADAMALVLAWVGFGAYCVYQVTNPWLQKKRIRQARINWLRDEFLRGIAEHSITYGGLVKPNGRPNRYAIERLFDAADSDKDGQLNMAEMKALLLGLAPDLMKTDASERVSALFASMDRDMDRLTKKDEFVSAIVSFIDTKRTFDRVDAVNLGRTSYWRTQSERARERYAELRQEEGAGGGGDADEEDDMMMEVTDGDTEDEEGGEGDGGHEEERRENEDGGGGGEDFRADGTDASTERERRMSKKRDNKKKTRMTPAQVYSWASWYMLLGTTLVAIFAGPLVSSISAFSRASGIPRFFVAFVVAPIASSSSELVSSFNFATRKRKRSISLALGQAYGSVAMNNTLCLAIFLTLIYVRHLSWEFSSESLVILITVVVVGLIGYSRKTVSSLTAVMVLMLYPLSIAVVYYCDKRLGWR</sequence>
<dbReference type="InterPro" id="IPR002048">
    <property type="entry name" value="EF_hand_dom"/>
</dbReference>
<dbReference type="Gramene" id="GBG69205">
    <property type="protein sequence ID" value="GBG69205"/>
    <property type="gene ID" value="CBR_g3904"/>
</dbReference>
<feature type="transmembrane region" description="Helical" evidence="10">
    <location>
        <begin position="736"/>
        <end position="755"/>
    </location>
</feature>
<dbReference type="PANTHER" id="PTHR31503:SF36">
    <property type="entry name" value="SODIUM_CALCIUM EXCHANGER MEMBRANE REGION DOMAIN-CONTAINING PROTEIN"/>
    <property type="match status" value="1"/>
</dbReference>
<feature type="compositionally biased region" description="Gly residues" evidence="9">
    <location>
        <begin position="39"/>
        <end position="48"/>
    </location>
</feature>
<feature type="domain" description="EF-hand" evidence="12">
    <location>
        <begin position="442"/>
        <end position="472"/>
    </location>
</feature>
<keyword evidence="2" id="KW-0813">Transport</keyword>
<feature type="compositionally biased region" description="Basic residues" evidence="9">
    <location>
        <begin position="614"/>
        <end position="626"/>
    </location>
</feature>
<evidence type="ECO:0000256" key="1">
    <source>
        <dbReference type="ARBA" id="ARBA00004127"/>
    </source>
</evidence>
<dbReference type="GO" id="GO:0005509">
    <property type="term" value="F:calcium ion binding"/>
    <property type="evidence" value="ECO:0007669"/>
    <property type="project" value="InterPro"/>
</dbReference>
<feature type="transmembrane region" description="Helical" evidence="10">
    <location>
        <begin position="212"/>
        <end position="230"/>
    </location>
</feature>
<dbReference type="Gene3D" id="1.20.1420.30">
    <property type="entry name" value="NCX, central ion-binding region"/>
    <property type="match status" value="1"/>
</dbReference>
<feature type="signal peptide" evidence="11">
    <location>
        <begin position="1"/>
        <end position="22"/>
    </location>
</feature>
<dbReference type="GO" id="GO:0006874">
    <property type="term" value="P:intracellular calcium ion homeostasis"/>
    <property type="evidence" value="ECO:0007669"/>
    <property type="project" value="TreeGrafter"/>
</dbReference>
<comment type="caution">
    <text evidence="13">The sequence shown here is derived from an EMBL/GenBank/DDBJ whole genome shotgun (WGS) entry which is preliminary data.</text>
</comment>
<evidence type="ECO:0000259" key="12">
    <source>
        <dbReference type="PROSITE" id="PS50222"/>
    </source>
</evidence>
<feature type="transmembrane region" description="Helical" evidence="10">
    <location>
        <begin position="708"/>
        <end position="730"/>
    </location>
</feature>
<feature type="region of interest" description="Disordered" evidence="9">
    <location>
        <begin position="32"/>
        <end position="76"/>
    </location>
</feature>
<dbReference type="AlphaFoldDB" id="A0A388KGM1"/>
<dbReference type="GO" id="GO:0012505">
    <property type="term" value="C:endomembrane system"/>
    <property type="evidence" value="ECO:0007669"/>
    <property type="project" value="UniProtKB-SubCell"/>
</dbReference>
<gene>
    <name evidence="13" type="ORF">CBR_g3904</name>
</gene>
<name>A0A388KGM1_CHABU</name>
<feature type="transmembrane region" description="Helical" evidence="10">
    <location>
        <begin position="667"/>
        <end position="687"/>
    </location>
</feature>
<dbReference type="EMBL" id="BFEA01000111">
    <property type="protein sequence ID" value="GBG69205.1"/>
    <property type="molecule type" value="Genomic_DNA"/>
</dbReference>
<dbReference type="InterPro" id="IPR044880">
    <property type="entry name" value="NCX_ion-bd_dom_sf"/>
</dbReference>
<proteinExistence type="predicted"/>
<keyword evidence="6 10" id="KW-1133">Transmembrane helix</keyword>
<evidence type="ECO:0000256" key="7">
    <source>
        <dbReference type="ARBA" id="ARBA00023065"/>
    </source>
</evidence>
<dbReference type="SUPFAM" id="SSF47473">
    <property type="entry name" value="EF-hand"/>
    <property type="match status" value="1"/>
</dbReference>
<evidence type="ECO:0000256" key="9">
    <source>
        <dbReference type="SAM" id="MobiDB-lite"/>
    </source>
</evidence>
<comment type="subcellular location">
    <subcellularLocation>
        <location evidence="1">Endomembrane system</location>
        <topology evidence="1">Multi-pass membrane protein</topology>
    </subcellularLocation>
</comment>
<feature type="transmembrane region" description="Helical" evidence="10">
    <location>
        <begin position="239"/>
        <end position="261"/>
    </location>
</feature>
<evidence type="ECO:0000313" key="14">
    <source>
        <dbReference type="Proteomes" id="UP000265515"/>
    </source>
</evidence>
<feature type="region of interest" description="Disordered" evidence="9">
    <location>
        <begin position="540"/>
        <end position="626"/>
    </location>
</feature>
<dbReference type="PANTHER" id="PTHR31503">
    <property type="entry name" value="VACUOLAR CALCIUM ION TRANSPORTER"/>
    <property type="match status" value="1"/>
</dbReference>
<feature type="transmembrane region" description="Helical" evidence="10">
    <location>
        <begin position="281"/>
        <end position="307"/>
    </location>
</feature>
<feature type="transmembrane region" description="Helical" evidence="10">
    <location>
        <begin position="632"/>
        <end position="655"/>
    </location>
</feature>
<feature type="region of interest" description="Disordered" evidence="9">
    <location>
        <begin position="138"/>
        <end position="161"/>
    </location>
</feature>
<feature type="compositionally biased region" description="Basic and acidic residues" evidence="9">
    <location>
        <begin position="598"/>
        <end position="613"/>
    </location>
</feature>
<feature type="transmembrane region" description="Helical" evidence="10">
    <location>
        <begin position="762"/>
        <end position="781"/>
    </location>
</feature>
<evidence type="ECO:0000256" key="2">
    <source>
        <dbReference type="ARBA" id="ARBA00022448"/>
    </source>
</evidence>
<feature type="compositionally biased region" description="Acidic residues" evidence="9">
    <location>
        <begin position="555"/>
        <end position="578"/>
    </location>
</feature>
<organism evidence="13 14">
    <name type="scientific">Chara braunii</name>
    <name type="common">Braun's stonewort</name>
    <dbReference type="NCBI Taxonomy" id="69332"/>
    <lineage>
        <taxon>Eukaryota</taxon>
        <taxon>Viridiplantae</taxon>
        <taxon>Streptophyta</taxon>
        <taxon>Charophyceae</taxon>
        <taxon>Charales</taxon>
        <taxon>Characeae</taxon>
        <taxon>Chara</taxon>
    </lineage>
</organism>
<feature type="compositionally biased region" description="Basic and acidic residues" evidence="9">
    <location>
        <begin position="580"/>
        <end position="591"/>
    </location>
</feature>
<accession>A0A388KGM1</accession>
<dbReference type="Proteomes" id="UP000265515">
    <property type="component" value="Unassembled WGS sequence"/>
</dbReference>
<feature type="transmembrane region" description="Helical" evidence="10">
    <location>
        <begin position="343"/>
        <end position="364"/>
    </location>
</feature>
<evidence type="ECO:0000256" key="10">
    <source>
        <dbReference type="SAM" id="Phobius"/>
    </source>
</evidence>
<keyword evidence="14" id="KW-1185">Reference proteome</keyword>
<dbReference type="InterPro" id="IPR004837">
    <property type="entry name" value="NaCa_Exmemb"/>
</dbReference>
<dbReference type="OMA" id="ANPWMES"/>
<dbReference type="PROSITE" id="PS00018">
    <property type="entry name" value="EF_HAND_1"/>
    <property type="match status" value="1"/>
</dbReference>
<feature type="chain" id="PRO_5017207247" description="EF-hand domain-containing protein" evidence="11">
    <location>
        <begin position="23"/>
        <end position="789"/>
    </location>
</feature>
<keyword evidence="3" id="KW-0050">Antiport</keyword>
<feature type="transmembrane region" description="Helical" evidence="10">
    <location>
        <begin position="376"/>
        <end position="395"/>
    </location>
</feature>
<keyword evidence="5" id="KW-0106">Calcium</keyword>
<evidence type="ECO:0000256" key="5">
    <source>
        <dbReference type="ARBA" id="ARBA00022837"/>
    </source>
</evidence>
<dbReference type="PROSITE" id="PS50222">
    <property type="entry name" value="EF_HAND_2"/>
    <property type="match status" value="1"/>
</dbReference>
<keyword evidence="8 10" id="KW-0472">Membrane</keyword>
<dbReference type="InterPro" id="IPR018247">
    <property type="entry name" value="EF_Hand_1_Ca_BS"/>
</dbReference>
<dbReference type="Gene3D" id="1.10.238.10">
    <property type="entry name" value="EF-hand"/>
    <property type="match status" value="1"/>
</dbReference>
<reference evidence="13 14" key="1">
    <citation type="journal article" date="2018" name="Cell">
        <title>The Chara Genome: Secondary Complexity and Implications for Plant Terrestrialization.</title>
        <authorList>
            <person name="Nishiyama T."/>
            <person name="Sakayama H."/>
            <person name="Vries J.D."/>
            <person name="Buschmann H."/>
            <person name="Saint-Marcoux D."/>
            <person name="Ullrich K.K."/>
            <person name="Haas F.B."/>
            <person name="Vanderstraeten L."/>
            <person name="Becker D."/>
            <person name="Lang D."/>
            <person name="Vosolsobe S."/>
            <person name="Rombauts S."/>
            <person name="Wilhelmsson P.K.I."/>
            <person name="Janitza P."/>
            <person name="Kern R."/>
            <person name="Heyl A."/>
            <person name="Rumpler F."/>
            <person name="Villalobos L.I.A.C."/>
            <person name="Clay J.M."/>
            <person name="Skokan R."/>
            <person name="Toyoda A."/>
            <person name="Suzuki Y."/>
            <person name="Kagoshima H."/>
            <person name="Schijlen E."/>
            <person name="Tajeshwar N."/>
            <person name="Catarino B."/>
            <person name="Hetherington A.J."/>
            <person name="Saltykova A."/>
            <person name="Bonnot C."/>
            <person name="Breuninger H."/>
            <person name="Symeonidi A."/>
            <person name="Radhakrishnan G.V."/>
            <person name="Van Nieuwerburgh F."/>
            <person name="Deforce D."/>
            <person name="Chang C."/>
            <person name="Karol K.G."/>
            <person name="Hedrich R."/>
            <person name="Ulvskov P."/>
            <person name="Glockner G."/>
            <person name="Delwiche C.F."/>
            <person name="Petrasek J."/>
            <person name="Van de Peer Y."/>
            <person name="Friml J."/>
            <person name="Beilby M."/>
            <person name="Dolan L."/>
            <person name="Kohara Y."/>
            <person name="Sugano S."/>
            <person name="Fujiyama A."/>
            <person name="Delaux P.-M."/>
            <person name="Quint M."/>
            <person name="TheiBen G."/>
            <person name="Hagemann M."/>
            <person name="Harholt J."/>
            <person name="Dunand C."/>
            <person name="Zachgo S."/>
            <person name="Langdale J."/>
            <person name="Maumus F."/>
            <person name="Straeten D.V.D."/>
            <person name="Gould S.B."/>
            <person name="Rensing S.A."/>
        </authorList>
    </citation>
    <scope>NUCLEOTIDE SEQUENCE [LARGE SCALE GENOMIC DNA]</scope>
    <source>
        <strain evidence="13 14">S276</strain>
    </source>
</reference>
<keyword evidence="4 10" id="KW-0812">Transmembrane</keyword>
<protein>
    <recommendedName>
        <fullName evidence="12">EF-hand domain-containing protein</fullName>
    </recommendedName>
</protein>